<keyword evidence="7" id="KW-1185">Reference proteome</keyword>
<proteinExistence type="inferred from homology"/>
<keyword evidence="4" id="KW-0472">Membrane</keyword>
<evidence type="ECO:0000256" key="3">
    <source>
        <dbReference type="ARBA" id="ARBA00022679"/>
    </source>
</evidence>
<dbReference type="GeneID" id="19892100"/>
<dbReference type="AlphaFoldDB" id="J4UGF8"/>
<comment type="similarity">
    <text evidence="1">Belongs to the glycosyltransferase 25 family.</text>
</comment>
<dbReference type="InParanoid" id="J4UGF8"/>
<dbReference type="OrthoDB" id="47375at2759"/>
<keyword evidence="4" id="KW-0812">Transmembrane</keyword>
<dbReference type="CDD" id="cd06532">
    <property type="entry name" value="Glyco_transf_25"/>
    <property type="match status" value="1"/>
</dbReference>
<evidence type="ECO:0000259" key="5">
    <source>
        <dbReference type="Pfam" id="PF01755"/>
    </source>
</evidence>
<dbReference type="PANTHER" id="PTHR10730:SF53">
    <property type="entry name" value="GLYCOSYLTRANSFERASE 25 FAMILY MEMBER"/>
    <property type="match status" value="1"/>
</dbReference>
<evidence type="ECO:0000313" key="7">
    <source>
        <dbReference type="Proteomes" id="UP000002762"/>
    </source>
</evidence>
<accession>J4UGF8</accession>
<evidence type="ECO:0000256" key="4">
    <source>
        <dbReference type="SAM" id="Phobius"/>
    </source>
</evidence>
<dbReference type="InterPro" id="IPR002654">
    <property type="entry name" value="Glyco_trans_25"/>
</dbReference>
<dbReference type="Proteomes" id="UP000002762">
    <property type="component" value="Unassembled WGS sequence"/>
</dbReference>
<keyword evidence="2" id="KW-0328">Glycosyltransferase</keyword>
<keyword evidence="3 6" id="KW-0808">Transferase</keyword>
<feature type="domain" description="Glycosyl transferase family 25" evidence="5">
    <location>
        <begin position="79"/>
        <end position="179"/>
    </location>
</feature>
<dbReference type="EMBL" id="JH725194">
    <property type="protein sequence ID" value="EJP61932.1"/>
    <property type="molecule type" value="Genomic_DNA"/>
</dbReference>
<sequence length="409" mass="45068">MFTGDQKSGAGRLFAVPMSKRFIVAILAAVGFVWILLQSHRIQPVKDRARALYTNNILDKINNSTLGGSPVADSLSQFEKIYVMGLPSRTDRRDGMALQAALSDLSIEFIDGPLGENISEKAIPTAEDGKHLTGGELGCWRGHINALQEIVRLNISSALILEDDSDWDVRIRSIMQDLAISTQALTQPLAGSTSSYADSTYPSNENQQNASVAEFDINALPRTVAPKISPYGDEWEMMWLGHCGMLFPTAEEGLPMGRVIHKDDPTVPPSGLWSLASKTNDLVEQYPKRTRAVHHAANGVCSLGYAVTQKGARGLLREIGLREVKDPLDILLRFYCMGLKGRRKHNCIAAQPPIFNHHRPAGLKSANSNIGDHGSEYQAEPHTDMVQWSVRLNADAIMDGKTEFQDYYK</sequence>
<evidence type="ECO:0000256" key="2">
    <source>
        <dbReference type="ARBA" id="ARBA00022676"/>
    </source>
</evidence>
<dbReference type="GO" id="GO:0016740">
    <property type="term" value="F:transferase activity"/>
    <property type="evidence" value="ECO:0007669"/>
    <property type="project" value="UniProtKB-KW"/>
</dbReference>
<dbReference type="RefSeq" id="XP_008602407.1">
    <property type="nucleotide sequence ID" value="XM_008604185.1"/>
</dbReference>
<dbReference type="HOGENOM" id="CLU_032992_1_0_1"/>
<organism evidence="6 7">
    <name type="scientific">Beauveria bassiana (strain ARSEF 2860)</name>
    <name type="common">White muscardine disease fungus</name>
    <name type="synonym">Tritirachium shiotae</name>
    <dbReference type="NCBI Taxonomy" id="655819"/>
    <lineage>
        <taxon>Eukaryota</taxon>
        <taxon>Fungi</taxon>
        <taxon>Dikarya</taxon>
        <taxon>Ascomycota</taxon>
        <taxon>Pezizomycotina</taxon>
        <taxon>Sordariomycetes</taxon>
        <taxon>Hypocreomycetidae</taxon>
        <taxon>Hypocreales</taxon>
        <taxon>Cordycipitaceae</taxon>
        <taxon>Beauveria</taxon>
    </lineage>
</organism>
<keyword evidence="4" id="KW-1133">Transmembrane helix</keyword>
<dbReference type="PANTHER" id="PTHR10730">
    <property type="entry name" value="PROCOLLAGEN-LYSINE,2-OXOGLUTARATE 5-DIOXYGENASE/GLYCOSYLTRANSFERASE 25 FAMILY MEMBER"/>
    <property type="match status" value="1"/>
</dbReference>
<feature type="transmembrane region" description="Helical" evidence="4">
    <location>
        <begin position="21"/>
        <end position="37"/>
    </location>
</feature>
<name>J4UGF8_BEAB2</name>
<evidence type="ECO:0000313" key="6">
    <source>
        <dbReference type="EMBL" id="EJP61932.1"/>
    </source>
</evidence>
<reference evidence="6 7" key="1">
    <citation type="journal article" date="2012" name="Sci. Rep.">
        <title>Genomic perspectives on the evolution of fungal entomopathogenicity in Beauveria bassiana.</title>
        <authorList>
            <person name="Xiao G."/>
            <person name="Ying S.H."/>
            <person name="Zheng P."/>
            <person name="Wang Z.L."/>
            <person name="Zhang S."/>
            <person name="Xie X.Q."/>
            <person name="Shang Y."/>
            <person name="St Leger R.J."/>
            <person name="Zhao G.P."/>
            <person name="Wang C."/>
            <person name="Feng M.G."/>
        </authorList>
    </citation>
    <scope>NUCLEOTIDE SEQUENCE [LARGE SCALE GENOMIC DNA]</scope>
    <source>
        <strain evidence="6 7">ARSEF 2860</strain>
    </source>
</reference>
<dbReference type="InterPro" id="IPR050757">
    <property type="entry name" value="Collagen_mod_GT25"/>
</dbReference>
<evidence type="ECO:0000256" key="1">
    <source>
        <dbReference type="ARBA" id="ARBA00006721"/>
    </source>
</evidence>
<gene>
    <name evidence="6" type="ORF">BBA_09088</name>
</gene>
<protein>
    <submittedName>
        <fullName evidence="6">LPS glycosyltransferase, putative</fullName>
    </submittedName>
</protein>
<dbReference type="Pfam" id="PF01755">
    <property type="entry name" value="Glyco_transf_25"/>
    <property type="match status" value="1"/>
</dbReference>